<feature type="transmembrane region" description="Helical" evidence="1">
    <location>
        <begin position="58"/>
        <end position="76"/>
    </location>
</feature>
<dbReference type="GO" id="GO:0005615">
    <property type="term" value="C:extracellular space"/>
    <property type="evidence" value="ECO:0007669"/>
    <property type="project" value="TreeGrafter"/>
</dbReference>
<dbReference type="InterPro" id="IPR017850">
    <property type="entry name" value="Alkaline_phosphatase_core_sf"/>
</dbReference>
<reference evidence="2" key="1">
    <citation type="submission" date="2023-07" db="EMBL/GenBank/DDBJ databases">
        <authorList>
            <consortium name="CYATHOMIX"/>
        </authorList>
    </citation>
    <scope>NUCLEOTIDE SEQUENCE</scope>
    <source>
        <strain evidence="2">N/A</strain>
    </source>
</reference>
<dbReference type="Proteomes" id="UP001176961">
    <property type="component" value="Unassembled WGS sequence"/>
</dbReference>
<keyword evidence="1" id="KW-0812">Transmembrane</keyword>
<dbReference type="EMBL" id="CATQJL010000305">
    <property type="protein sequence ID" value="CAJ0603349.1"/>
    <property type="molecule type" value="Genomic_DNA"/>
</dbReference>
<accession>A0AA36M8I6</accession>
<dbReference type="AlphaFoldDB" id="A0AA36M8I6"/>
<keyword evidence="1" id="KW-0472">Membrane</keyword>
<dbReference type="CDD" id="cd16021">
    <property type="entry name" value="ALP_like"/>
    <property type="match status" value="1"/>
</dbReference>
<gene>
    <name evidence="2" type="ORF">CYNAS_LOCUS15332</name>
</gene>
<evidence type="ECO:0000313" key="2">
    <source>
        <dbReference type="EMBL" id="CAJ0603349.1"/>
    </source>
</evidence>
<sequence length="736" mass="85169">MARICSGLNCMTQRRETGRQDAAVRLKAIFAHGRRSLKACYFHQLRSWHSMHKREKTCYLLAIVSVLAIFGWMGTYRSAIKCSAPQVLSPFHARNVRQDNAEAPQYENDDLPFHPFDNGCKFAMPNAYASDIVYFRVGERLRQLKCKYDDYDFATMDSEGYMYVHPHFTQFPNVTNDVKCKVIFLEGGIRSRNSSANKFVEVGTVEAPENKRFLANGDAFLIRCYQEGTNNTKQVFQKVFAGMTDLMKEKHKVYIVEDTESFDKFGRKRKGPEKLEQPSRYSIDILTFDSTSRTMTMRHMPRTVEMMHKLGYEILYGYTKVGDNSMVNLEPILAGDIPEALAEKKHDDSGDINKNWILPTTKKLDPTPLPFLWKIMKEKYGCRTMFNDDIAVAGRGIFHYPPQEFQFGFTTPPADHYYRPYYLALYQNWTYSVCKDGGQIQQEFVDLWRRFANRYKSICHFGFTFITTLTHEAGLLIETMDEFVKSSLEDLFVNGALDNSVSVIMGDHGNRIGLVQYSYTGRIEERMPLMAIRLPSNFKTLYPKEYGNFLANKWKLTSNFDIHQTLKDIALMRLGADRPATRDEGRGISLFDEIPSNRSCYDAYVAENFCTCLVHRPNLTMPKEKDVQKKKMKLVKKYNDAITYWIEENRLGSCLYSSNISISEDVKVLGINPLVRQGLRTKENTTIVDAALKKPPKMDFLYHEFITTQKLLNGENIVLLYRVEEELFRSFHFSNM</sequence>
<evidence type="ECO:0000256" key="1">
    <source>
        <dbReference type="SAM" id="Phobius"/>
    </source>
</evidence>
<keyword evidence="3" id="KW-1185">Reference proteome</keyword>
<proteinExistence type="predicted"/>
<dbReference type="SUPFAM" id="SSF53649">
    <property type="entry name" value="Alkaline phosphatase-like"/>
    <property type="match status" value="1"/>
</dbReference>
<dbReference type="InterPro" id="IPR004245">
    <property type="entry name" value="DUF229"/>
</dbReference>
<name>A0AA36M8I6_CYLNA</name>
<comment type="caution">
    <text evidence="2">The sequence shown here is derived from an EMBL/GenBank/DDBJ whole genome shotgun (WGS) entry which is preliminary data.</text>
</comment>
<keyword evidence="1" id="KW-1133">Transmembrane helix</keyword>
<dbReference type="PANTHER" id="PTHR10974:SF6">
    <property type="entry name" value="PROTEIN CBG19234"/>
    <property type="match status" value="1"/>
</dbReference>
<evidence type="ECO:0000313" key="3">
    <source>
        <dbReference type="Proteomes" id="UP001176961"/>
    </source>
</evidence>
<protein>
    <submittedName>
        <fullName evidence="2">Uncharacterized protein</fullName>
    </submittedName>
</protein>
<dbReference type="Pfam" id="PF02995">
    <property type="entry name" value="DUF229"/>
    <property type="match status" value="1"/>
</dbReference>
<dbReference type="PANTHER" id="PTHR10974">
    <property type="entry name" value="FI08016P-RELATED"/>
    <property type="match status" value="1"/>
</dbReference>
<organism evidence="2 3">
    <name type="scientific">Cylicocyclus nassatus</name>
    <name type="common">Nematode worm</name>
    <dbReference type="NCBI Taxonomy" id="53992"/>
    <lineage>
        <taxon>Eukaryota</taxon>
        <taxon>Metazoa</taxon>
        <taxon>Ecdysozoa</taxon>
        <taxon>Nematoda</taxon>
        <taxon>Chromadorea</taxon>
        <taxon>Rhabditida</taxon>
        <taxon>Rhabditina</taxon>
        <taxon>Rhabditomorpha</taxon>
        <taxon>Strongyloidea</taxon>
        <taxon>Strongylidae</taxon>
        <taxon>Cylicocyclus</taxon>
    </lineage>
</organism>